<dbReference type="AlphaFoldDB" id="A0A653BYI4"/>
<evidence type="ECO:0000256" key="1">
    <source>
        <dbReference type="ARBA" id="ARBA00022723"/>
    </source>
</evidence>
<dbReference type="GO" id="GO:0015074">
    <property type="term" value="P:DNA integration"/>
    <property type="evidence" value="ECO:0007669"/>
    <property type="project" value="InterPro"/>
</dbReference>
<dbReference type="OrthoDB" id="6773532at2759"/>
<dbReference type="EMBL" id="CAACVG010006617">
    <property type="protein sequence ID" value="VEN40705.1"/>
    <property type="molecule type" value="Genomic_DNA"/>
</dbReference>
<feature type="non-terminal residue" evidence="8">
    <location>
        <position position="479"/>
    </location>
</feature>
<dbReference type="PROSITE" id="PS50994">
    <property type="entry name" value="INTEGRASE"/>
    <property type="match status" value="1"/>
</dbReference>
<proteinExistence type="predicted"/>
<evidence type="ECO:0000259" key="7">
    <source>
        <dbReference type="PROSITE" id="PS50994"/>
    </source>
</evidence>
<evidence type="ECO:0000313" key="9">
    <source>
        <dbReference type="Proteomes" id="UP000410492"/>
    </source>
</evidence>
<keyword evidence="1" id="KW-0479">Metal-binding</keyword>
<sequence>MPEVEICNICNKVVSDDDEGLLCDECAIWKHRACLGMAVKTYLKISKSKDNWYCQDCQRNPQGKMDATSKTYTLNDVMAKLEDMDKKYNRLLTKFNEQSERYAEQVKINENLQRELNDIKKSLNKQEQAELAKNIIVQGIPYKEGEDANEIVRSIAKHLGVQVEGQFTAFRLGKSAGKSSPLKIVFEKLNMKQNMFKSKRRKELTTGALGYKEGNRETKVFLNHDLTKDNLKLYTEARLFKKTNDFKYLWMSGGNIFLRKSDSSKVIDELVGMWPGCHIVHGKPRHSQSQGSVERANQDMENKLASWMKDTNSTKWSEGLKIVQFQKNRCFHSGIGRSPYEALYGVKCRDGLNSLPISIAKIKTVRTEEEPETLLSSSNASEEKILEVSDPSNNYVPDEKSTINEDEMVVEEFSHLIENAELVICGDSAETPVLLERNSETSFLLNEQNDTAVLHENHAMPIISGSETTEDDFNGNLEK</sequence>
<dbReference type="Gene3D" id="3.30.420.10">
    <property type="entry name" value="Ribonuclease H-like superfamily/Ribonuclease H"/>
    <property type="match status" value="1"/>
</dbReference>
<dbReference type="Pfam" id="PF00628">
    <property type="entry name" value="PHD"/>
    <property type="match status" value="1"/>
</dbReference>
<gene>
    <name evidence="8" type="ORF">CALMAC_LOCUS4786</name>
</gene>
<dbReference type="InterPro" id="IPR013083">
    <property type="entry name" value="Znf_RING/FYVE/PHD"/>
</dbReference>
<dbReference type="SUPFAM" id="SSF53098">
    <property type="entry name" value="Ribonuclease H-like"/>
    <property type="match status" value="1"/>
</dbReference>
<dbReference type="Pfam" id="PF25298">
    <property type="entry name" value="Baculo_FP_2nd"/>
    <property type="match status" value="1"/>
</dbReference>
<dbReference type="InterPro" id="IPR001965">
    <property type="entry name" value="Znf_PHD"/>
</dbReference>
<dbReference type="InterPro" id="IPR012337">
    <property type="entry name" value="RNaseH-like_sf"/>
</dbReference>
<dbReference type="InterPro" id="IPR036397">
    <property type="entry name" value="RNaseH_sf"/>
</dbReference>
<evidence type="ECO:0000256" key="4">
    <source>
        <dbReference type="PROSITE-ProRule" id="PRU00146"/>
    </source>
</evidence>
<dbReference type="GO" id="GO:0008270">
    <property type="term" value="F:zinc ion binding"/>
    <property type="evidence" value="ECO:0007669"/>
    <property type="project" value="UniProtKB-KW"/>
</dbReference>
<feature type="domain" description="PHD-type" evidence="6">
    <location>
        <begin position="4"/>
        <end position="60"/>
    </location>
</feature>
<evidence type="ECO:0000256" key="3">
    <source>
        <dbReference type="ARBA" id="ARBA00022833"/>
    </source>
</evidence>
<dbReference type="InterPro" id="IPR011011">
    <property type="entry name" value="Znf_FYVE_PHD"/>
</dbReference>
<dbReference type="Proteomes" id="UP000410492">
    <property type="component" value="Unassembled WGS sequence"/>
</dbReference>
<name>A0A653BYI4_CALMS</name>
<organism evidence="8 9">
    <name type="scientific">Callosobruchus maculatus</name>
    <name type="common">Southern cowpea weevil</name>
    <name type="synonym">Pulse bruchid</name>
    <dbReference type="NCBI Taxonomy" id="64391"/>
    <lineage>
        <taxon>Eukaryota</taxon>
        <taxon>Metazoa</taxon>
        <taxon>Ecdysozoa</taxon>
        <taxon>Arthropoda</taxon>
        <taxon>Hexapoda</taxon>
        <taxon>Insecta</taxon>
        <taxon>Pterygota</taxon>
        <taxon>Neoptera</taxon>
        <taxon>Endopterygota</taxon>
        <taxon>Coleoptera</taxon>
        <taxon>Polyphaga</taxon>
        <taxon>Cucujiformia</taxon>
        <taxon>Chrysomeloidea</taxon>
        <taxon>Chrysomelidae</taxon>
        <taxon>Bruchinae</taxon>
        <taxon>Bruchini</taxon>
        <taxon>Callosobruchus</taxon>
    </lineage>
</organism>
<protein>
    <submittedName>
        <fullName evidence="8">Uncharacterized protein</fullName>
    </submittedName>
</protein>
<feature type="coiled-coil region" evidence="5">
    <location>
        <begin position="74"/>
        <end position="129"/>
    </location>
</feature>
<dbReference type="Gene3D" id="3.30.40.10">
    <property type="entry name" value="Zinc/RING finger domain, C3HC4 (zinc finger)"/>
    <property type="match status" value="1"/>
</dbReference>
<keyword evidence="2 4" id="KW-0863">Zinc-finger</keyword>
<keyword evidence="5" id="KW-0175">Coiled coil</keyword>
<evidence type="ECO:0000256" key="5">
    <source>
        <dbReference type="SAM" id="Coils"/>
    </source>
</evidence>
<dbReference type="PROSITE" id="PS50016">
    <property type="entry name" value="ZF_PHD_2"/>
    <property type="match status" value="1"/>
</dbReference>
<reference evidence="8 9" key="1">
    <citation type="submission" date="2019-01" db="EMBL/GenBank/DDBJ databases">
        <authorList>
            <person name="Sayadi A."/>
        </authorList>
    </citation>
    <scope>NUCLEOTIDE SEQUENCE [LARGE SCALE GENOMIC DNA]</scope>
</reference>
<accession>A0A653BYI4</accession>
<evidence type="ECO:0000313" key="8">
    <source>
        <dbReference type="EMBL" id="VEN40705.1"/>
    </source>
</evidence>
<keyword evidence="9" id="KW-1185">Reference proteome</keyword>
<dbReference type="SUPFAM" id="SSF57903">
    <property type="entry name" value="FYVE/PHD zinc finger"/>
    <property type="match status" value="1"/>
</dbReference>
<dbReference type="InterPro" id="IPR001584">
    <property type="entry name" value="Integrase_cat-core"/>
</dbReference>
<evidence type="ECO:0000256" key="2">
    <source>
        <dbReference type="ARBA" id="ARBA00022771"/>
    </source>
</evidence>
<dbReference type="SMART" id="SM00249">
    <property type="entry name" value="PHD"/>
    <property type="match status" value="1"/>
</dbReference>
<dbReference type="GO" id="GO:0003676">
    <property type="term" value="F:nucleic acid binding"/>
    <property type="evidence" value="ECO:0007669"/>
    <property type="project" value="InterPro"/>
</dbReference>
<keyword evidence="3" id="KW-0862">Zinc</keyword>
<feature type="domain" description="Integrase catalytic" evidence="7">
    <location>
        <begin position="276"/>
        <end position="347"/>
    </location>
</feature>
<dbReference type="InterPro" id="IPR019787">
    <property type="entry name" value="Znf_PHD-finger"/>
</dbReference>
<evidence type="ECO:0000259" key="6">
    <source>
        <dbReference type="PROSITE" id="PS50016"/>
    </source>
</evidence>
<dbReference type="InterPro" id="IPR057251">
    <property type="entry name" value="FP_C"/>
</dbReference>